<dbReference type="HOGENOM" id="CLU_312148_0_0_1"/>
<dbReference type="OrthoDB" id="2426273at2759"/>
<protein>
    <recommendedName>
        <fullName evidence="3">Heterokaryon incompatibility domain-containing protein</fullName>
    </recommendedName>
</protein>
<dbReference type="PANTHER" id="PTHR39596:SF3">
    <property type="entry name" value="HETEROKARYON INCOMPATIBILITY DOMAIN-CONTAINING PROTEIN"/>
    <property type="match status" value="1"/>
</dbReference>
<name>A0A0D1Z7T8_9EURO</name>
<dbReference type="STRING" id="569365.A0A0D1Z7T8"/>
<dbReference type="RefSeq" id="XP_016243932.1">
    <property type="nucleotide sequence ID" value="XM_016399370.1"/>
</dbReference>
<gene>
    <name evidence="1" type="ORF">PV07_11895</name>
</gene>
<accession>A0A0D1Z7T8</accession>
<organism evidence="1 2">
    <name type="scientific">Cladophialophora immunda</name>
    <dbReference type="NCBI Taxonomy" id="569365"/>
    <lineage>
        <taxon>Eukaryota</taxon>
        <taxon>Fungi</taxon>
        <taxon>Dikarya</taxon>
        <taxon>Ascomycota</taxon>
        <taxon>Pezizomycotina</taxon>
        <taxon>Eurotiomycetes</taxon>
        <taxon>Chaetothyriomycetidae</taxon>
        <taxon>Chaetothyriales</taxon>
        <taxon>Herpotrichiellaceae</taxon>
        <taxon>Cladophialophora</taxon>
    </lineage>
</organism>
<dbReference type="EMBL" id="KN847046">
    <property type="protein sequence ID" value="KIW23716.1"/>
    <property type="molecule type" value="Genomic_DNA"/>
</dbReference>
<evidence type="ECO:0000313" key="1">
    <source>
        <dbReference type="EMBL" id="KIW23716.1"/>
    </source>
</evidence>
<evidence type="ECO:0000313" key="2">
    <source>
        <dbReference type="Proteomes" id="UP000054466"/>
    </source>
</evidence>
<reference evidence="1 2" key="1">
    <citation type="submission" date="2015-01" db="EMBL/GenBank/DDBJ databases">
        <title>The Genome Sequence of Cladophialophora immunda CBS83496.</title>
        <authorList>
            <consortium name="The Broad Institute Genomics Platform"/>
            <person name="Cuomo C."/>
            <person name="de Hoog S."/>
            <person name="Gorbushina A."/>
            <person name="Stielow B."/>
            <person name="Teixiera M."/>
            <person name="Abouelleil A."/>
            <person name="Chapman S.B."/>
            <person name="Priest M."/>
            <person name="Young S.K."/>
            <person name="Wortman J."/>
            <person name="Nusbaum C."/>
            <person name="Birren B."/>
        </authorList>
    </citation>
    <scope>NUCLEOTIDE SEQUENCE [LARGE SCALE GENOMIC DNA]</scope>
    <source>
        <strain evidence="1 2">CBS 83496</strain>
    </source>
</reference>
<dbReference type="GeneID" id="27351089"/>
<dbReference type="VEuPathDB" id="FungiDB:PV07_11895"/>
<proteinExistence type="predicted"/>
<evidence type="ECO:0008006" key="3">
    <source>
        <dbReference type="Google" id="ProtNLM"/>
    </source>
</evidence>
<dbReference type="PANTHER" id="PTHR39596">
    <property type="match status" value="1"/>
</dbReference>
<dbReference type="Proteomes" id="UP000054466">
    <property type="component" value="Unassembled WGS sequence"/>
</dbReference>
<sequence>MEHLSIRLKPPYQSLRFPCICASQDQATGAVEILTPVRFSFTGEDFPPSPKERIPLSEAGPFLQSWLWFDTIRDVFSTADIIVQATDFVQVDEELGLRLDTSILHRYFWYWVAADSRASREVRVQRCNDIDARLESVAQILEHYIVFKDNPAAPDIENVSQLGTYLIDDENNVLLAVALLGEVLDLARRSIYSDLDPGPLRLWTKTLLIRRLLIQAGWCISELAAAFDLSTLSDTSVPLSLSRLDRSSLLRNHNACSIAECSHAKIDYSTYRPMHVHDDCSCPDITPPYTEQRKIDRALCKGAYPVVTYSGTDSFGSKLLVDTPTTVDDRTMYVAISHVRADRLGNMRENALPACQLEYLQKCVNSLYPENVTDVPFWIDTICVPREQPARGMAIQSMRKVYGQADKILVLDSTIRLLDAKARPEDLLLAIKFAPWSTRLWTWHESMLARQVFFQLEDGLIWGDDIERRFNSEFPHDCTAIHARDLIADRDGPNGTICEALIQAMSVAELEEDEESLGCLPTEDQLCENDDHADELAPIVHKRIPDDDGVEEYNLELDRCYELMNELAEVREELASSRQGPVTEEDIRALEEEIALRKELTEMMHEESRTLTSEILRAKRNHLGEWDHEQENPFVSSPDARSQWAEGGPPKRCNKRLLERLRRCHNGPSFRYWLRGFNPVYQECWPFYFELRNGYKRTLMNPEFGSVLDYQRLGEVISAVGWRSTSWPGDEAICLAIVLDLDVGRVQRASPLARMEVLIGMLQSVPRALLFMPLPRMSTEGLRWMPKSFLGAGLAASGPLNSRHDTEAFRTSQGLYFSAEGCFIDPSDFPAGKEPPLLVIEGHCYGVLPEGEEWPELHGRLGALIFYEKPTKTHGRHVALVSVEEESEDIMFACYERCLYMAGIGDDVSAWLLEDPEGERSTMRTCWARYTPKQQEWCIS</sequence>
<keyword evidence="2" id="KW-1185">Reference proteome</keyword>
<dbReference type="AlphaFoldDB" id="A0A0D1Z7T8"/>